<keyword evidence="3" id="KW-0498">Mitosis</keyword>
<protein>
    <recommendedName>
        <fullName evidence="7">Condensin complex subunit 1 C-terminal domain-containing protein</fullName>
    </recommendedName>
</protein>
<dbReference type="PANTHER" id="PTHR14222">
    <property type="entry name" value="CONDENSIN"/>
    <property type="match status" value="1"/>
</dbReference>
<evidence type="ECO:0000256" key="6">
    <source>
        <dbReference type="SAM" id="MobiDB-lite"/>
    </source>
</evidence>
<evidence type="ECO:0000313" key="8">
    <source>
        <dbReference type="EMBL" id="CAE4669901.1"/>
    </source>
</evidence>
<evidence type="ECO:0000256" key="3">
    <source>
        <dbReference type="ARBA" id="ARBA00022776"/>
    </source>
</evidence>
<dbReference type="GO" id="GO:0010032">
    <property type="term" value="P:meiotic chromosome condensation"/>
    <property type="evidence" value="ECO:0007669"/>
    <property type="project" value="TreeGrafter"/>
</dbReference>
<feature type="domain" description="Condensin complex subunit 1 C-terminal" evidence="7">
    <location>
        <begin position="138"/>
        <end position="214"/>
    </location>
</feature>
<gene>
    <name evidence="8" type="ORF">DBRI00130_LOCUS44529</name>
</gene>
<dbReference type="PANTHER" id="PTHR14222:SF1">
    <property type="entry name" value="CONDENSIN-2 COMPLEX SUBUNIT D3"/>
    <property type="match status" value="1"/>
</dbReference>
<dbReference type="GO" id="GO:0000779">
    <property type="term" value="C:condensed chromosome, centromeric region"/>
    <property type="evidence" value="ECO:0007669"/>
    <property type="project" value="TreeGrafter"/>
</dbReference>
<keyword evidence="5" id="KW-0131">Cell cycle</keyword>
<dbReference type="GO" id="GO:0000796">
    <property type="term" value="C:condensin complex"/>
    <property type="evidence" value="ECO:0007669"/>
    <property type="project" value="TreeGrafter"/>
</dbReference>
<evidence type="ECO:0000256" key="4">
    <source>
        <dbReference type="ARBA" id="ARBA00023242"/>
    </source>
</evidence>
<sequence>MHVQSSNRLVQLIQTMLPPTLPKVDDASVERRTPKTARAYAFITLGKLCLRDESLAKECLNLLARELHQNIENSSPSIQSNALLVMGDLCVKYTNLVDKYVPVMAMCLQSGESSSENFNLDMTTCTYATIPGVPGSSSSMVRKHAILLLSSLILQDYIKWRGLLVHRFLVAYVDDDESVSKLAEMTLCGPLLSRQRNLFFNNFVESLFVLNRCTAHPIYAAAEANGDNGAGLAVGFEGINLSGMYGRMKRLNIYRMMLNHMTDEEKIGITARLAKVVLGGALESDGDLSMACRQSPPGMFSPSEARKSQQQRRECAISVLSDAFAVLTSKEAKVGRTSGGEEGDVEDNTTDANGTAQFTAVKGKLLSKISRKHLIETILPILCNLKSILEANRSPLLKDLMRYLVDIFRSYRKEAREVLASDPTVLQEIEYDTRQFEKQRRQKRANRASRLSKGSSMGSERISLTSKVGNTPTDQNKS</sequence>
<keyword evidence="4" id="KW-0539">Nucleus</keyword>
<dbReference type="GO" id="GO:0005634">
    <property type="term" value="C:nucleus"/>
    <property type="evidence" value="ECO:0007669"/>
    <property type="project" value="UniProtKB-SubCell"/>
</dbReference>
<dbReference type="Pfam" id="PF12717">
    <property type="entry name" value="Cnd1"/>
    <property type="match status" value="1"/>
</dbReference>
<dbReference type="GO" id="GO:0007076">
    <property type="term" value="P:mitotic chromosome condensation"/>
    <property type="evidence" value="ECO:0007669"/>
    <property type="project" value="InterPro"/>
</dbReference>
<evidence type="ECO:0000259" key="7">
    <source>
        <dbReference type="Pfam" id="PF12717"/>
    </source>
</evidence>
<evidence type="ECO:0000256" key="2">
    <source>
        <dbReference type="ARBA" id="ARBA00022618"/>
    </source>
</evidence>
<dbReference type="InterPro" id="IPR032682">
    <property type="entry name" value="Cnd1_C"/>
</dbReference>
<accession>A0A7S4T9Y0</accession>
<evidence type="ECO:0000256" key="5">
    <source>
        <dbReference type="ARBA" id="ARBA00023306"/>
    </source>
</evidence>
<proteinExistence type="predicted"/>
<feature type="compositionally biased region" description="Polar residues" evidence="6">
    <location>
        <begin position="452"/>
        <end position="478"/>
    </location>
</feature>
<organism evidence="8">
    <name type="scientific">Ditylum brightwellii</name>
    <dbReference type="NCBI Taxonomy" id="49249"/>
    <lineage>
        <taxon>Eukaryota</taxon>
        <taxon>Sar</taxon>
        <taxon>Stramenopiles</taxon>
        <taxon>Ochrophyta</taxon>
        <taxon>Bacillariophyta</taxon>
        <taxon>Mediophyceae</taxon>
        <taxon>Lithodesmiophycidae</taxon>
        <taxon>Lithodesmiales</taxon>
        <taxon>Lithodesmiaceae</taxon>
        <taxon>Ditylum</taxon>
    </lineage>
</organism>
<dbReference type="GO" id="GO:0042393">
    <property type="term" value="F:histone binding"/>
    <property type="evidence" value="ECO:0007669"/>
    <property type="project" value="TreeGrafter"/>
</dbReference>
<dbReference type="AlphaFoldDB" id="A0A7S4T9Y0"/>
<name>A0A7S4T9Y0_9STRA</name>
<evidence type="ECO:0000256" key="1">
    <source>
        <dbReference type="ARBA" id="ARBA00004123"/>
    </source>
</evidence>
<comment type="subcellular location">
    <subcellularLocation>
        <location evidence="1">Nucleus</location>
    </subcellularLocation>
</comment>
<reference evidence="8" key="1">
    <citation type="submission" date="2021-01" db="EMBL/GenBank/DDBJ databases">
        <authorList>
            <person name="Corre E."/>
            <person name="Pelletier E."/>
            <person name="Niang G."/>
            <person name="Scheremetjew M."/>
            <person name="Finn R."/>
            <person name="Kale V."/>
            <person name="Holt S."/>
            <person name="Cochrane G."/>
            <person name="Meng A."/>
            <person name="Brown T."/>
            <person name="Cohen L."/>
        </authorList>
    </citation>
    <scope>NUCLEOTIDE SEQUENCE</scope>
    <source>
        <strain evidence="8">GSO104</strain>
    </source>
</reference>
<dbReference type="SUPFAM" id="SSF48371">
    <property type="entry name" value="ARM repeat"/>
    <property type="match status" value="1"/>
</dbReference>
<dbReference type="GO" id="GO:0051301">
    <property type="term" value="P:cell division"/>
    <property type="evidence" value="ECO:0007669"/>
    <property type="project" value="UniProtKB-KW"/>
</dbReference>
<dbReference type="InterPro" id="IPR026971">
    <property type="entry name" value="CND1/NCAPD3"/>
</dbReference>
<dbReference type="EMBL" id="HBNS01061745">
    <property type="protein sequence ID" value="CAE4669901.1"/>
    <property type="molecule type" value="Transcribed_RNA"/>
</dbReference>
<feature type="region of interest" description="Disordered" evidence="6">
    <location>
        <begin position="436"/>
        <end position="478"/>
    </location>
</feature>
<keyword evidence="2" id="KW-0132">Cell division</keyword>
<dbReference type="InterPro" id="IPR016024">
    <property type="entry name" value="ARM-type_fold"/>
</dbReference>